<dbReference type="InterPro" id="IPR011766">
    <property type="entry name" value="TPP_enzyme_TPP-bd"/>
</dbReference>
<comment type="caution">
    <text evidence="8">The sequence shown here is derived from an EMBL/GenBank/DDBJ whole genome shotgun (WGS) entry which is preliminary data.</text>
</comment>
<dbReference type="Gene3D" id="1.10.10.940">
    <property type="match status" value="1"/>
</dbReference>
<dbReference type="GO" id="GO:0047112">
    <property type="term" value="F:pyruvate oxidase activity"/>
    <property type="evidence" value="ECO:0007669"/>
    <property type="project" value="UniProtKB-UniRule"/>
</dbReference>
<accession>A0A7X1ZA71</accession>
<dbReference type="SUPFAM" id="SSF52518">
    <property type="entry name" value="Thiamin diphosphate-binding fold (THDP-binding)"/>
    <property type="match status" value="2"/>
</dbReference>
<dbReference type="InterPro" id="IPR029061">
    <property type="entry name" value="THDP-binding"/>
</dbReference>
<sequence length="600" mass="66963">MASDKITAGLAALKVMEGWGVDTMYGIPSGTLSGLMDAMGHPGHHIQFIQVKHEETGAMAAEMQWKWGGKLGVAVGSGGPGATHLINGIYDAAMDRIPMLAILGSKPNRENAMDAFQELNQNPMYENVAVYNRRVAYAEELPKLVDEAIRSAITKRGVAVLEVPADFGFAEIDADAWYSSGLTHHHFKPQAPDEAEIDEAVAILRDSKRPVIYAGFGTRGHGQAVQELSRKIKAPLITTGKNFETFDWDFEALLGSTFRVGWKPANEAILEADTVLFIGSNFPFAEVERTFRNVKHFIQIDNNPGMLGKRHQADVAILADAGLSVTALLEKTTAIEQSAWWDANLENVKNWREYMDHLEKKTQGDLQFYQVYHAINTFADNDAIFSIDVGNVTLTSTRHLHMTEKNMWRTSPLFASMGIAIPGGIAAKKTYPNRQVWNIVGDGAFAMTYPDVVTNVHYQLPVINVVFTNTEYGFIKNKYEDTNTYNFGVDFDDVDYAKIAEAQGAVGLTVSKIEDINRVVKEAVEHYRHGRVVVIDAKITHDRPLPVETLKLDPSLYSEAEVLAYKEKYEAQNLVPFREILEQHHLSSQYIKDEENQYSF</sequence>
<dbReference type="CDD" id="cd07039">
    <property type="entry name" value="TPP_PYR_POX"/>
    <property type="match status" value="1"/>
</dbReference>
<dbReference type="Pfam" id="PF00205">
    <property type="entry name" value="TPP_enzyme_M"/>
    <property type="match status" value="1"/>
</dbReference>
<keyword evidence="8" id="KW-0560">Oxidoreductase</keyword>
<dbReference type="InterPro" id="IPR047211">
    <property type="entry name" value="POXB-like"/>
</dbReference>
<evidence type="ECO:0000259" key="7">
    <source>
        <dbReference type="Pfam" id="PF02776"/>
    </source>
</evidence>
<evidence type="ECO:0000256" key="3">
    <source>
        <dbReference type="NCBIfam" id="TIGR02720"/>
    </source>
</evidence>
<dbReference type="InterPro" id="IPR029035">
    <property type="entry name" value="DHS-like_NAD/FAD-binding_dom"/>
</dbReference>
<evidence type="ECO:0000259" key="6">
    <source>
        <dbReference type="Pfam" id="PF02775"/>
    </source>
</evidence>
<organism evidence="8 9">
    <name type="scientific">Lactococcus hircilactis</name>
    <dbReference type="NCBI Taxonomy" id="1494462"/>
    <lineage>
        <taxon>Bacteria</taxon>
        <taxon>Bacillati</taxon>
        <taxon>Bacillota</taxon>
        <taxon>Bacilli</taxon>
        <taxon>Lactobacillales</taxon>
        <taxon>Streptococcaceae</taxon>
        <taxon>Lactococcus</taxon>
    </lineage>
</organism>
<dbReference type="PANTHER" id="PTHR42981:SF2">
    <property type="entry name" value="PYRUVATE DEHYDROGENASE [UBIQUINONE]"/>
    <property type="match status" value="1"/>
</dbReference>
<dbReference type="Pfam" id="PF02776">
    <property type="entry name" value="TPP_enzyme_N"/>
    <property type="match status" value="1"/>
</dbReference>
<dbReference type="Gene3D" id="3.40.50.970">
    <property type="match status" value="2"/>
</dbReference>
<dbReference type="CDD" id="cd02014">
    <property type="entry name" value="TPP_POX"/>
    <property type="match status" value="1"/>
</dbReference>
<feature type="domain" description="Thiamine pyrophosphate enzyme N-terminal TPP-binding" evidence="7">
    <location>
        <begin position="9"/>
        <end position="123"/>
    </location>
</feature>
<dbReference type="Proteomes" id="UP000439550">
    <property type="component" value="Unassembled WGS sequence"/>
</dbReference>
<evidence type="ECO:0000259" key="5">
    <source>
        <dbReference type="Pfam" id="PF00205"/>
    </source>
</evidence>
<dbReference type="EC" id="1.2.3.3" evidence="3"/>
<dbReference type="InterPro" id="IPR047210">
    <property type="entry name" value="TPP_PYR_POXB-like"/>
</dbReference>
<evidence type="ECO:0000256" key="1">
    <source>
        <dbReference type="ARBA" id="ARBA00007812"/>
    </source>
</evidence>
<dbReference type="InterPro" id="IPR000399">
    <property type="entry name" value="TPP-bd_CS"/>
</dbReference>
<dbReference type="EMBL" id="WITJ01000008">
    <property type="protein sequence ID" value="MQW39601.1"/>
    <property type="molecule type" value="Genomic_DNA"/>
</dbReference>
<comment type="similarity">
    <text evidence="1 4">Belongs to the TPP enzyme family.</text>
</comment>
<dbReference type="PANTHER" id="PTHR42981">
    <property type="entry name" value="PYRUVATE DEHYDROGENASE [UBIQUINONE]"/>
    <property type="match status" value="1"/>
</dbReference>
<evidence type="ECO:0000313" key="9">
    <source>
        <dbReference type="Proteomes" id="UP000439550"/>
    </source>
</evidence>
<dbReference type="InterPro" id="IPR012001">
    <property type="entry name" value="Thiamin_PyroP_enz_TPP-bd_dom"/>
</dbReference>
<evidence type="ECO:0000313" key="8">
    <source>
        <dbReference type="EMBL" id="MQW39601.1"/>
    </source>
</evidence>
<keyword evidence="8" id="KW-0670">Pyruvate</keyword>
<feature type="domain" description="Thiamine pyrophosphate enzyme TPP-binding" evidence="6">
    <location>
        <begin position="388"/>
        <end position="536"/>
    </location>
</feature>
<proteinExistence type="inferred from homology"/>
<dbReference type="RefSeq" id="WP_153496275.1">
    <property type="nucleotide sequence ID" value="NZ_CBCRWP010000006.1"/>
</dbReference>
<dbReference type="OrthoDB" id="4494979at2"/>
<feature type="domain" description="Thiamine pyrophosphate enzyme central" evidence="5">
    <location>
        <begin position="197"/>
        <end position="328"/>
    </location>
</feature>
<name>A0A7X1ZA71_9LACT</name>
<gene>
    <name evidence="8" type="primary">spxB</name>
    <name evidence="8" type="ORF">GHI93_06595</name>
</gene>
<keyword evidence="9" id="KW-1185">Reference proteome</keyword>
<dbReference type="PROSITE" id="PS00187">
    <property type="entry name" value="TPP_ENZYMES"/>
    <property type="match status" value="1"/>
</dbReference>
<dbReference type="GO" id="GO:0000287">
    <property type="term" value="F:magnesium ion binding"/>
    <property type="evidence" value="ECO:0007669"/>
    <property type="project" value="InterPro"/>
</dbReference>
<dbReference type="AlphaFoldDB" id="A0A7X1ZA71"/>
<reference evidence="8 9" key="1">
    <citation type="submission" date="2019-10" db="EMBL/GenBank/DDBJ databases">
        <authorList>
            <person name="Dong K."/>
        </authorList>
    </citation>
    <scope>NUCLEOTIDE SEQUENCE [LARGE SCALE GENOMIC DNA]</scope>
    <source>
        <strain evidence="8 9">DSM 28960</strain>
    </source>
</reference>
<evidence type="ECO:0000256" key="2">
    <source>
        <dbReference type="ARBA" id="ARBA00023052"/>
    </source>
</evidence>
<dbReference type="InterPro" id="IPR014092">
    <property type="entry name" value="Pyruvate_oxidase"/>
</dbReference>
<dbReference type="NCBIfam" id="TIGR02720">
    <property type="entry name" value="pyruv_oxi_spxB"/>
    <property type="match status" value="1"/>
</dbReference>
<dbReference type="SUPFAM" id="SSF52467">
    <property type="entry name" value="DHS-like NAD/FAD-binding domain"/>
    <property type="match status" value="1"/>
</dbReference>
<keyword evidence="2 4" id="KW-0786">Thiamine pyrophosphate</keyword>
<dbReference type="GO" id="GO:0030976">
    <property type="term" value="F:thiamine pyrophosphate binding"/>
    <property type="evidence" value="ECO:0007669"/>
    <property type="project" value="InterPro"/>
</dbReference>
<evidence type="ECO:0000256" key="4">
    <source>
        <dbReference type="RuleBase" id="RU362132"/>
    </source>
</evidence>
<dbReference type="Pfam" id="PF02775">
    <property type="entry name" value="TPP_enzyme_C"/>
    <property type="match status" value="1"/>
</dbReference>
<dbReference type="InterPro" id="IPR047212">
    <property type="entry name" value="TPP_POXB-like"/>
</dbReference>
<dbReference type="InterPro" id="IPR012000">
    <property type="entry name" value="Thiamin_PyroP_enz_cen_dom"/>
</dbReference>
<protein>
    <recommendedName>
        <fullName evidence="3">Pyruvate oxidase</fullName>
        <ecNumber evidence="3">1.2.3.3</ecNumber>
    </recommendedName>
</protein>
<dbReference type="Gene3D" id="3.40.50.1220">
    <property type="entry name" value="TPP-binding domain"/>
    <property type="match status" value="1"/>
</dbReference>